<name>A0A6M3XI19_9ZZZZ</name>
<evidence type="ECO:0000313" key="1">
    <source>
        <dbReference type="EMBL" id="QJH97548.1"/>
    </source>
</evidence>
<dbReference type="EMBL" id="MT144691">
    <property type="protein sequence ID" value="QJH97548.1"/>
    <property type="molecule type" value="Genomic_DNA"/>
</dbReference>
<dbReference type="InterPro" id="IPR029044">
    <property type="entry name" value="Nucleotide-diphossugar_trans"/>
</dbReference>
<keyword evidence="1" id="KW-0808">Transferase</keyword>
<gene>
    <name evidence="1" type="ORF">TM448B01032_0004</name>
</gene>
<organism evidence="1">
    <name type="scientific">viral metagenome</name>
    <dbReference type="NCBI Taxonomy" id="1070528"/>
    <lineage>
        <taxon>unclassified sequences</taxon>
        <taxon>metagenomes</taxon>
        <taxon>organismal metagenomes</taxon>
    </lineage>
</organism>
<reference evidence="1" key="1">
    <citation type="submission" date="2020-03" db="EMBL/GenBank/DDBJ databases">
        <title>The deep terrestrial virosphere.</title>
        <authorList>
            <person name="Holmfeldt K."/>
            <person name="Nilsson E."/>
            <person name="Simone D."/>
            <person name="Lopez-Fernandez M."/>
            <person name="Wu X."/>
            <person name="de Brujin I."/>
            <person name="Lundin D."/>
            <person name="Andersson A."/>
            <person name="Bertilsson S."/>
            <person name="Dopson M."/>
        </authorList>
    </citation>
    <scope>NUCLEOTIDE SEQUENCE</scope>
    <source>
        <strain evidence="1">TM448B01032</strain>
    </source>
</reference>
<proteinExistence type="predicted"/>
<sequence>MMLNIVCVKQGEKYGLEYVSRLYFGARRNLRRPFKFWCLTDSPAELWPGIFKWKINDARLTGWWAKMLLFRPLGNMLRGRVLFFDLDTVITGNLDPLADYSGEFCMLRDFYHKTRLGSGIMAFAAGYGREMWETFSKDPLLFMREFGGDQDFIQAQVKTADCWQDVAPGTCASYKVHCKQGLPDGAVTVSFHGKPKPDEVNDAWVRHHWIGV</sequence>
<dbReference type="SUPFAM" id="SSF53448">
    <property type="entry name" value="Nucleotide-diphospho-sugar transferases"/>
    <property type="match status" value="1"/>
</dbReference>
<accession>A0A6M3XI19</accession>
<dbReference type="AlphaFoldDB" id="A0A6M3XI19"/>
<protein>
    <submittedName>
        <fullName evidence="1">Putative glycosyltransferase</fullName>
    </submittedName>
</protein>
<dbReference type="GO" id="GO:0016740">
    <property type="term" value="F:transferase activity"/>
    <property type="evidence" value="ECO:0007669"/>
    <property type="project" value="UniProtKB-KW"/>
</dbReference>
<dbReference type="Gene3D" id="3.90.550.10">
    <property type="entry name" value="Spore Coat Polysaccharide Biosynthesis Protein SpsA, Chain A"/>
    <property type="match status" value="1"/>
</dbReference>